<proteinExistence type="predicted"/>
<feature type="domain" description="C-type lectin" evidence="1">
    <location>
        <begin position="162"/>
        <end position="260"/>
    </location>
</feature>
<dbReference type="InterPro" id="IPR001304">
    <property type="entry name" value="C-type_lectin-like"/>
</dbReference>
<dbReference type="Gene3D" id="3.10.100.10">
    <property type="entry name" value="Mannose-Binding Protein A, subunit A"/>
    <property type="match status" value="1"/>
</dbReference>
<evidence type="ECO:0000259" key="1">
    <source>
        <dbReference type="PROSITE" id="PS50041"/>
    </source>
</evidence>
<dbReference type="Proteomes" id="UP000887540">
    <property type="component" value="Unplaced"/>
</dbReference>
<keyword evidence="2" id="KW-1185">Reference proteome</keyword>
<dbReference type="PROSITE" id="PS50041">
    <property type="entry name" value="C_TYPE_LECTIN_2"/>
    <property type="match status" value="1"/>
</dbReference>
<evidence type="ECO:0000313" key="3">
    <source>
        <dbReference type="WBParaSite" id="ACRNAN_scaffold11374.g10902.t1"/>
    </source>
</evidence>
<dbReference type="SUPFAM" id="SSF56436">
    <property type="entry name" value="C-type lectin-like"/>
    <property type="match status" value="1"/>
</dbReference>
<sequence length="309" mass="35078">MTEYEDLFILLKNCIFSALEKATEWITDQEYANVTYREPIIIFFSASLEGVDTFLLEAYASADEARNLATVNYNQSNHNLTLELDKISAKSWNFSGNDKNLYSLLDWAITQANCFCGGAQLAAVDPHTKRFTRYADCYLLDDWFGLWDNDTFTTLCSTSYPLAINSKFKSEFIQNDDQYFNAFGYTGIYLGLHRNSQKQWVWFDYDGSEVPIGNFTQWASGYNSSSPGDCVIAKDPLNTLGKPWHWHTASCFPVKENVCSTACGSLACSASFGMLENSQCGFGDYFMQQLEKGEKPKRNIFKNHVKNVN</sequence>
<reference evidence="3" key="1">
    <citation type="submission" date="2022-11" db="UniProtKB">
        <authorList>
            <consortium name="WormBaseParasite"/>
        </authorList>
    </citation>
    <scope>IDENTIFICATION</scope>
</reference>
<protein>
    <submittedName>
        <fullName evidence="3">C-type lectin domain-containing protein</fullName>
    </submittedName>
</protein>
<dbReference type="AlphaFoldDB" id="A0A914CKQ4"/>
<dbReference type="InterPro" id="IPR016187">
    <property type="entry name" value="CTDL_fold"/>
</dbReference>
<accession>A0A914CKQ4</accession>
<evidence type="ECO:0000313" key="2">
    <source>
        <dbReference type="Proteomes" id="UP000887540"/>
    </source>
</evidence>
<organism evidence="2 3">
    <name type="scientific">Acrobeloides nanus</name>
    <dbReference type="NCBI Taxonomy" id="290746"/>
    <lineage>
        <taxon>Eukaryota</taxon>
        <taxon>Metazoa</taxon>
        <taxon>Ecdysozoa</taxon>
        <taxon>Nematoda</taxon>
        <taxon>Chromadorea</taxon>
        <taxon>Rhabditida</taxon>
        <taxon>Tylenchina</taxon>
        <taxon>Cephalobomorpha</taxon>
        <taxon>Cephaloboidea</taxon>
        <taxon>Cephalobidae</taxon>
        <taxon>Acrobeloides</taxon>
    </lineage>
</organism>
<dbReference type="InterPro" id="IPR016186">
    <property type="entry name" value="C-type_lectin-like/link_sf"/>
</dbReference>
<dbReference type="WBParaSite" id="ACRNAN_scaffold11374.g10902.t1">
    <property type="protein sequence ID" value="ACRNAN_scaffold11374.g10902.t1"/>
    <property type="gene ID" value="ACRNAN_scaffold11374.g10902"/>
</dbReference>
<name>A0A914CKQ4_9BILA</name>